<reference evidence="1" key="2">
    <citation type="submission" date="2020-08" db="EMBL/GenBank/DDBJ databases">
        <authorList>
            <person name="Lai Q."/>
        </authorList>
    </citation>
    <scope>NUCLEOTIDE SEQUENCE</scope>
    <source>
        <strain evidence="1">S27-2</strain>
    </source>
</reference>
<organism evidence="1 2">
    <name type="scientific">Neptunicella marina</name>
    <dbReference type="NCBI Taxonomy" id="2125989"/>
    <lineage>
        <taxon>Bacteria</taxon>
        <taxon>Pseudomonadati</taxon>
        <taxon>Pseudomonadota</taxon>
        <taxon>Gammaproteobacteria</taxon>
        <taxon>Alteromonadales</taxon>
        <taxon>Alteromonadaceae</taxon>
        <taxon>Neptunicella</taxon>
    </lineage>
</organism>
<dbReference type="EMBL" id="JACNEP010000012">
    <property type="protein sequence ID" value="MBC3766954.1"/>
    <property type="molecule type" value="Genomic_DNA"/>
</dbReference>
<evidence type="ECO:0000313" key="2">
    <source>
        <dbReference type="Proteomes" id="UP000601768"/>
    </source>
</evidence>
<name>A0A8J6IVF7_9ALTE</name>
<dbReference type="RefSeq" id="WP_186507479.1">
    <property type="nucleotide sequence ID" value="NZ_JACNEP010000012.1"/>
</dbReference>
<dbReference type="InterPro" id="IPR021710">
    <property type="entry name" value="DUF3293"/>
</dbReference>
<evidence type="ECO:0000313" key="1">
    <source>
        <dbReference type="EMBL" id="MBC3766954.1"/>
    </source>
</evidence>
<gene>
    <name evidence="1" type="ORF">H8B19_13790</name>
</gene>
<keyword evidence="2" id="KW-1185">Reference proteome</keyword>
<dbReference type="AlphaFoldDB" id="A0A8J6IVF7"/>
<sequence length="140" mass="16079">MQNQVLHFAYLATHYTVLQNPPWRLRIDNANPELINCYQKFRCSSCAFISAFNPQSKMQPYSVNQLAQHQLIRMVESNGWNWLSGSAKAIDGTWPAEDNLLIMGITLAESYCLAKKLNQKAFIFCDQNTIARLIYTDDQT</sequence>
<protein>
    <submittedName>
        <fullName evidence="1">DUF3293 domain-containing protein</fullName>
    </submittedName>
</protein>
<dbReference type="Proteomes" id="UP000601768">
    <property type="component" value="Unassembled WGS sequence"/>
</dbReference>
<proteinExistence type="predicted"/>
<comment type="caution">
    <text evidence="1">The sequence shown here is derived from an EMBL/GenBank/DDBJ whole genome shotgun (WGS) entry which is preliminary data.</text>
</comment>
<dbReference type="Pfam" id="PF11697">
    <property type="entry name" value="DUF3293"/>
    <property type="match status" value="1"/>
</dbReference>
<reference evidence="1" key="1">
    <citation type="journal article" date="2018" name="Int. J. Syst. Evol. Microbiol.">
        <title>Neptunicella marina gen. nov., sp. nov., isolated from surface seawater.</title>
        <authorList>
            <person name="Liu X."/>
            <person name="Lai Q."/>
            <person name="Du Y."/>
            <person name="Zhang X."/>
            <person name="Liu Z."/>
            <person name="Sun F."/>
            <person name="Shao Z."/>
        </authorList>
    </citation>
    <scope>NUCLEOTIDE SEQUENCE</scope>
    <source>
        <strain evidence="1">S27-2</strain>
    </source>
</reference>
<accession>A0A8J6IVF7</accession>